<dbReference type="Proteomes" id="UP000266188">
    <property type="component" value="Unassembled WGS sequence"/>
</dbReference>
<proteinExistence type="predicted"/>
<evidence type="ECO:0000256" key="1">
    <source>
        <dbReference type="SAM" id="MobiDB-lite"/>
    </source>
</evidence>
<feature type="compositionally biased region" description="Polar residues" evidence="1">
    <location>
        <begin position="121"/>
        <end position="134"/>
    </location>
</feature>
<reference evidence="4" key="1">
    <citation type="submission" date="2017-02" db="EMBL/GenBank/DDBJ databases">
        <authorList>
            <person name="Tafer H."/>
            <person name="Lopandic K."/>
        </authorList>
    </citation>
    <scope>NUCLEOTIDE SEQUENCE [LARGE SCALE GENOMIC DNA]</scope>
    <source>
        <strain evidence="4">CBS 366.77</strain>
    </source>
</reference>
<gene>
    <name evidence="3" type="ORF">PHISCL_05131</name>
</gene>
<dbReference type="Pfam" id="PF24969">
    <property type="entry name" value="LRR_15"/>
    <property type="match status" value="1"/>
</dbReference>
<evidence type="ECO:0000259" key="2">
    <source>
        <dbReference type="Pfam" id="PF24969"/>
    </source>
</evidence>
<protein>
    <recommendedName>
        <fullName evidence="2">Leucine-rich repeat domain-containing protein</fullName>
    </recommendedName>
</protein>
<keyword evidence="4" id="KW-1185">Reference proteome</keyword>
<comment type="caution">
    <text evidence="3">The sequence shown here is derived from an EMBL/GenBank/DDBJ whole genome shotgun (WGS) entry which is preliminary data.</text>
</comment>
<dbReference type="STRING" id="2070753.A0A3A2ZT92"/>
<organism evidence="3 4">
    <name type="scientific">Aspergillus sclerotialis</name>
    <dbReference type="NCBI Taxonomy" id="2070753"/>
    <lineage>
        <taxon>Eukaryota</taxon>
        <taxon>Fungi</taxon>
        <taxon>Dikarya</taxon>
        <taxon>Ascomycota</taxon>
        <taxon>Pezizomycotina</taxon>
        <taxon>Eurotiomycetes</taxon>
        <taxon>Eurotiomycetidae</taxon>
        <taxon>Eurotiales</taxon>
        <taxon>Aspergillaceae</taxon>
        <taxon>Aspergillus</taxon>
        <taxon>Aspergillus subgen. Polypaecilum</taxon>
    </lineage>
</organism>
<dbReference type="AlphaFoldDB" id="A0A3A2ZT92"/>
<name>A0A3A2ZT92_9EURO</name>
<feature type="compositionally biased region" description="Acidic residues" evidence="1">
    <location>
        <begin position="136"/>
        <end position="147"/>
    </location>
</feature>
<evidence type="ECO:0000313" key="3">
    <source>
        <dbReference type="EMBL" id="RJE22524.1"/>
    </source>
</evidence>
<dbReference type="EMBL" id="MVGC01000164">
    <property type="protein sequence ID" value="RJE22524.1"/>
    <property type="molecule type" value="Genomic_DNA"/>
</dbReference>
<sequence>MDFVNPPNQLYRMLDRIPHMRKSSSSNLPFGSLTELSMLKLCEDEYVPDTLPFLKLPALRKFSGINLIERSPIRDSDSVSEDEDFEENINEETIDEELAELRAEAAANGEGVQDQGFPLLNDNSGETGSESLGQSAEEDNDNQEDQPLESSRESSPDEDDEDNNWTGFSTVTHLHFRRSNSEINFSRHIRACAKLESFIFEFYNTFLCRQFYPKKLHKALYQHRGTLQELTIVEDEDNRGALDKPELMPSLSEFSALKSLRIRGEILCGRDAMVFPSLADRLPSSLESLYITETEDFNHLLFVDQLAGVASSAHTKFPCLKKVTLEDQSHKYEYRFSSIGVYRYLMPPRPLPSSLIEMCQKAGIEFRLVQVSDFPKLGRNFS</sequence>
<feature type="region of interest" description="Disordered" evidence="1">
    <location>
        <begin position="109"/>
        <end position="166"/>
    </location>
</feature>
<feature type="domain" description="Leucine-rich repeat" evidence="2">
    <location>
        <begin position="164"/>
        <end position="324"/>
    </location>
</feature>
<dbReference type="OrthoDB" id="5130616at2759"/>
<dbReference type="InterPro" id="IPR056867">
    <property type="entry name" value="LRR_15"/>
</dbReference>
<evidence type="ECO:0000313" key="4">
    <source>
        <dbReference type="Proteomes" id="UP000266188"/>
    </source>
</evidence>
<accession>A0A3A2ZT92</accession>